<sequence>MSAPSTRQRTFYARCQSVTLAHQRPDEGDIRLQDMSKTRDRERERERESRREFKAKSGSDCAALGVYDKACERVNGPSVSSQSFSSTSPPLISSCQPRCSSASPRELTRVAQLLSKPPSPSALLLPPVSKCSPLKR</sequence>
<organism evidence="2 3">
    <name type="scientific">Solea senegalensis</name>
    <name type="common">Senegalese sole</name>
    <dbReference type="NCBI Taxonomy" id="28829"/>
    <lineage>
        <taxon>Eukaryota</taxon>
        <taxon>Metazoa</taxon>
        <taxon>Chordata</taxon>
        <taxon>Craniata</taxon>
        <taxon>Vertebrata</taxon>
        <taxon>Euteleostomi</taxon>
        <taxon>Actinopterygii</taxon>
        <taxon>Neopterygii</taxon>
        <taxon>Teleostei</taxon>
        <taxon>Neoteleostei</taxon>
        <taxon>Acanthomorphata</taxon>
        <taxon>Carangaria</taxon>
        <taxon>Pleuronectiformes</taxon>
        <taxon>Pleuronectoidei</taxon>
        <taxon>Soleidae</taxon>
        <taxon>Solea</taxon>
    </lineage>
</organism>
<evidence type="ECO:0000313" key="2">
    <source>
        <dbReference type="EMBL" id="KAG7522286.1"/>
    </source>
</evidence>
<feature type="compositionally biased region" description="Low complexity" evidence="1">
    <location>
        <begin position="115"/>
        <end position="129"/>
    </location>
</feature>
<feature type="region of interest" description="Disordered" evidence="1">
    <location>
        <begin position="22"/>
        <end position="57"/>
    </location>
</feature>
<reference evidence="2 3" key="1">
    <citation type="journal article" date="2021" name="Sci. Rep.">
        <title>Chromosome anchoring in Senegalese sole (Solea senegalensis) reveals sex-associated markers and genome rearrangements in flatfish.</title>
        <authorList>
            <person name="Guerrero-Cozar I."/>
            <person name="Gomez-Garrido J."/>
            <person name="Berbel C."/>
            <person name="Martinez-Blanch J.F."/>
            <person name="Alioto T."/>
            <person name="Claros M.G."/>
            <person name="Gagnaire P.A."/>
            <person name="Manchado M."/>
        </authorList>
    </citation>
    <scope>NUCLEOTIDE SEQUENCE [LARGE SCALE GENOMIC DNA]</scope>
    <source>
        <strain evidence="2">Sse05_10M</strain>
    </source>
</reference>
<feature type="region of interest" description="Disordered" evidence="1">
    <location>
        <begin position="115"/>
        <end position="136"/>
    </location>
</feature>
<evidence type="ECO:0000313" key="3">
    <source>
        <dbReference type="Proteomes" id="UP000693946"/>
    </source>
</evidence>
<dbReference type="EMBL" id="JAGKHQ010000002">
    <property type="protein sequence ID" value="KAG7522286.1"/>
    <property type="molecule type" value="Genomic_DNA"/>
</dbReference>
<feature type="compositionally biased region" description="Low complexity" evidence="1">
    <location>
        <begin position="77"/>
        <end position="94"/>
    </location>
</feature>
<gene>
    <name evidence="2" type="ORF">JOB18_018225</name>
</gene>
<dbReference type="Proteomes" id="UP000693946">
    <property type="component" value="Linkage Group LG10"/>
</dbReference>
<evidence type="ECO:0000256" key="1">
    <source>
        <dbReference type="SAM" id="MobiDB-lite"/>
    </source>
</evidence>
<feature type="compositionally biased region" description="Basic and acidic residues" evidence="1">
    <location>
        <begin position="23"/>
        <end position="57"/>
    </location>
</feature>
<name>A0AAV6SZ02_SOLSE</name>
<dbReference type="AlphaFoldDB" id="A0AAV6SZ02"/>
<proteinExistence type="predicted"/>
<keyword evidence="3" id="KW-1185">Reference proteome</keyword>
<accession>A0AAV6SZ02</accession>
<comment type="caution">
    <text evidence="2">The sequence shown here is derived from an EMBL/GenBank/DDBJ whole genome shotgun (WGS) entry which is preliminary data.</text>
</comment>
<feature type="region of interest" description="Disordered" evidence="1">
    <location>
        <begin position="75"/>
        <end position="97"/>
    </location>
</feature>
<protein>
    <submittedName>
        <fullName evidence="2">Uncharacterized protein</fullName>
    </submittedName>
</protein>